<dbReference type="RefSeq" id="WP_249773496.1">
    <property type="nucleotide sequence ID" value="NZ_CP097332.1"/>
</dbReference>
<protein>
    <submittedName>
        <fullName evidence="5">Winged helix-turn-helix domain-containing protein</fullName>
    </submittedName>
</protein>
<reference evidence="5" key="1">
    <citation type="journal article" date="2018" name="Int. J. Syst. Evol. Microbiol.">
        <title>Jatrophihabitans telluris sp. nov., isolated from sediment soil of lava forest wetlands and the emended description of the genus Jatrophihabitans.</title>
        <authorList>
            <person name="Lee K.C."/>
            <person name="Suh M.K."/>
            <person name="Eom M.K."/>
            <person name="Kim K.K."/>
            <person name="Kim J.S."/>
            <person name="Kim D.S."/>
            <person name="Ko S.H."/>
            <person name="Shin Y.K."/>
            <person name="Lee J.S."/>
        </authorList>
    </citation>
    <scope>NUCLEOTIDE SEQUENCE</scope>
    <source>
        <strain evidence="5">N237</strain>
    </source>
</reference>
<gene>
    <name evidence="5" type="ORF">M6D93_06225</name>
</gene>
<dbReference type="SUPFAM" id="SSF52540">
    <property type="entry name" value="P-loop containing nucleoside triphosphate hydrolases"/>
    <property type="match status" value="1"/>
</dbReference>
<dbReference type="Gene3D" id="3.40.50.300">
    <property type="entry name" value="P-loop containing nucleotide triphosphate hydrolases"/>
    <property type="match status" value="1"/>
</dbReference>
<keyword evidence="6" id="KW-1185">Reference proteome</keyword>
<dbReference type="Pfam" id="PF20703">
    <property type="entry name" value="nSTAND1"/>
    <property type="match status" value="1"/>
</dbReference>
<dbReference type="InterPro" id="IPR005158">
    <property type="entry name" value="BTAD"/>
</dbReference>
<dbReference type="SUPFAM" id="SSF48452">
    <property type="entry name" value="TPR-like"/>
    <property type="match status" value="2"/>
</dbReference>
<evidence type="ECO:0000313" key="5">
    <source>
        <dbReference type="EMBL" id="UQX89600.1"/>
    </source>
</evidence>
<comment type="similarity">
    <text evidence="1">Belongs to the AfsR/DnrI/RedD regulatory family.</text>
</comment>
<dbReference type="SMART" id="SM01043">
    <property type="entry name" value="BTAD"/>
    <property type="match status" value="1"/>
</dbReference>
<dbReference type="PANTHER" id="PTHR47691">
    <property type="entry name" value="REGULATOR-RELATED"/>
    <property type="match status" value="1"/>
</dbReference>
<dbReference type="Pfam" id="PF00486">
    <property type="entry name" value="Trans_reg_C"/>
    <property type="match status" value="1"/>
</dbReference>
<evidence type="ECO:0000256" key="3">
    <source>
        <dbReference type="PROSITE-ProRule" id="PRU01091"/>
    </source>
</evidence>
<dbReference type="Gene3D" id="1.25.40.10">
    <property type="entry name" value="Tetratricopeptide repeat domain"/>
    <property type="match status" value="2"/>
</dbReference>
<dbReference type="InterPro" id="IPR001867">
    <property type="entry name" value="OmpR/PhoB-type_DNA-bd"/>
</dbReference>
<dbReference type="InterPro" id="IPR027417">
    <property type="entry name" value="P-loop_NTPase"/>
</dbReference>
<dbReference type="InterPro" id="IPR016032">
    <property type="entry name" value="Sig_transdc_resp-reg_C-effctor"/>
</dbReference>
<reference evidence="5" key="2">
    <citation type="submission" date="2022-05" db="EMBL/GenBank/DDBJ databases">
        <authorList>
            <person name="Kim J.-S."/>
            <person name="Lee K."/>
            <person name="Suh M."/>
            <person name="Eom M."/>
            <person name="Kim J.-S."/>
            <person name="Kim D.-S."/>
            <person name="Ko S.-H."/>
            <person name="Shin Y."/>
            <person name="Lee J.-S."/>
        </authorList>
    </citation>
    <scope>NUCLEOTIDE SEQUENCE</scope>
    <source>
        <strain evidence="5">N237</strain>
    </source>
</reference>
<dbReference type="Proteomes" id="UP001056336">
    <property type="component" value="Chromosome"/>
</dbReference>
<evidence type="ECO:0000256" key="2">
    <source>
        <dbReference type="ARBA" id="ARBA00023125"/>
    </source>
</evidence>
<dbReference type="Pfam" id="PF03704">
    <property type="entry name" value="BTAD"/>
    <property type="match status" value="1"/>
</dbReference>
<evidence type="ECO:0000259" key="4">
    <source>
        <dbReference type="PROSITE" id="PS51755"/>
    </source>
</evidence>
<sequence length="1120" mass="120845">MSSIFALGRGLLAVGRTWDDGTVRISVLGPVELSVAGRSVAISGARLRRLLVRLAVADGRPVSAGELTAAVWLDERPNDETNALQTLISRLRRVLGDDAEIQQTPGGYRLSAARSTVAGPPSSMRTDLAELDALSDSGRRSQAAGDLDSAIEDYRAAAALFRGEALADAGEADYAQPLRSRLDERRLEVVHSRIECELAAGRAATAVPDLEALVADYPLREQFTAQLMTALTSTGRANEALVVFDRTRRRLAEELGSHPGADLRQAHQRALHAATPAGPEVATTPRRTNLRAVLTSFLGREDELKRVSSLLEAGRLATVVGPGGAGKTRLAGVVATEWADALEDGVWFVELAPVTDPVNLAQAVLASLGLRANQLLDRSTVDTQRVSTTDRLLDVLSQSDCLLVVDNCEHLILAVAELVDLLLANCPRLRVLATSREPLGIDGEALCMLPPLTLPAVEAGVQEAIAHSSVQLFADRAGAVSAGFEITQANVADVVEIVRRLDGLPLAIELAAARLRVLPVTEIRARLSDRFRLLSGGSRVAMPRHRTLRAVVEWSWELLTDSERLLAERLAVFPSGATLTSATAICADGRLDRADIGELLSALVDKSLLRVDPDSDLRYRMLETLREYGVERLSERGEVGDARLAHARYFAQLVAEAEPWLRTSEQLEWLRLLEREQDNLLAALRYLGESGDTRRTLRMVGSLGWYWILLGSHSEAVSWLSFALDVPDGVGGPDAGSDESGGRDNAARTVIEAQLALNTMATSFGEGHETDVAASLNRMEDLGRRLGEIPAEDPMVLLLRPMMSFFSGDSERIVALLDEAMSSSDDWIRGAALMFRANLRENDGEVEKMRADVDAALGIFRQIGDRWGMASTLTSLAQLHTLDGDLPAAIAEYTRAAGYLADFGAHSDEAMLHLRLTDLQLRLGDFEAAHREAELVRTTDFQAGSSAQRVLAECALSAVASATQDHPAMTAHRRNLLREVSGMSPVHPMNGHVRSLALASLAGLETAGGDYTEAAAHLRESYDCGVATQDMPIMAAVAVAVATWAAALGDPAAWRHSAEILGAAAQLRGSDDRTDWFVRRLRERLTEQLGAEQLAACYGRGRALTRKAALARIDPATVPR</sequence>
<dbReference type="PROSITE" id="PS51755">
    <property type="entry name" value="OMPR_PHOB"/>
    <property type="match status" value="1"/>
</dbReference>
<keyword evidence="2 3" id="KW-0238">DNA-binding</keyword>
<evidence type="ECO:0000313" key="6">
    <source>
        <dbReference type="Proteomes" id="UP001056336"/>
    </source>
</evidence>
<dbReference type="SMART" id="SM00862">
    <property type="entry name" value="Trans_reg_C"/>
    <property type="match status" value="1"/>
</dbReference>
<dbReference type="InterPro" id="IPR011990">
    <property type="entry name" value="TPR-like_helical_dom_sf"/>
</dbReference>
<dbReference type="EMBL" id="CP097332">
    <property type="protein sequence ID" value="UQX89600.1"/>
    <property type="molecule type" value="Genomic_DNA"/>
</dbReference>
<dbReference type="SUPFAM" id="SSF46894">
    <property type="entry name" value="C-terminal effector domain of the bipartite response regulators"/>
    <property type="match status" value="1"/>
</dbReference>
<dbReference type="InterPro" id="IPR036388">
    <property type="entry name" value="WH-like_DNA-bd_sf"/>
</dbReference>
<dbReference type="CDD" id="cd15831">
    <property type="entry name" value="BTAD"/>
    <property type="match status" value="1"/>
</dbReference>
<feature type="domain" description="OmpR/PhoB-type" evidence="4">
    <location>
        <begin position="13"/>
        <end position="112"/>
    </location>
</feature>
<organism evidence="5 6">
    <name type="scientific">Jatrophihabitans telluris</name>
    <dbReference type="NCBI Taxonomy" id="2038343"/>
    <lineage>
        <taxon>Bacteria</taxon>
        <taxon>Bacillati</taxon>
        <taxon>Actinomycetota</taxon>
        <taxon>Actinomycetes</taxon>
        <taxon>Jatrophihabitantales</taxon>
        <taxon>Jatrophihabitantaceae</taxon>
        <taxon>Jatrophihabitans</taxon>
    </lineage>
</organism>
<proteinExistence type="inferred from homology"/>
<dbReference type="Gene3D" id="1.10.10.10">
    <property type="entry name" value="Winged helix-like DNA-binding domain superfamily/Winged helix DNA-binding domain"/>
    <property type="match status" value="1"/>
</dbReference>
<accession>A0ABY4R1E5</accession>
<dbReference type="PANTHER" id="PTHR47691:SF3">
    <property type="entry name" value="HTH-TYPE TRANSCRIPTIONAL REGULATOR RV0890C-RELATED"/>
    <property type="match status" value="1"/>
</dbReference>
<feature type="DNA-binding region" description="OmpR/PhoB-type" evidence="3">
    <location>
        <begin position="13"/>
        <end position="112"/>
    </location>
</feature>
<evidence type="ECO:0000256" key="1">
    <source>
        <dbReference type="ARBA" id="ARBA00005820"/>
    </source>
</evidence>
<name>A0ABY4R1E5_9ACTN</name>
<dbReference type="InterPro" id="IPR049052">
    <property type="entry name" value="nSTAND1"/>
</dbReference>